<dbReference type="EMBL" id="BAAAUG010000084">
    <property type="protein sequence ID" value="GAA3119838.1"/>
    <property type="molecule type" value="Genomic_DNA"/>
</dbReference>
<name>A0ABP6MMX6_9ACTN</name>
<evidence type="ECO:0000313" key="2">
    <source>
        <dbReference type="Proteomes" id="UP001501637"/>
    </source>
</evidence>
<proteinExistence type="predicted"/>
<sequence length="66" mass="7413">MFHQSTASPPAPSRERLLTLADYGWDTERERSFAPSRAEGLVPPAVPLKQISRQVRALKQSPHFKA</sequence>
<evidence type="ECO:0000313" key="1">
    <source>
        <dbReference type="EMBL" id="GAA3119838.1"/>
    </source>
</evidence>
<keyword evidence="2" id="KW-1185">Reference proteome</keyword>
<organism evidence="1 2">
    <name type="scientific">Streptomyces rectiviolaceus</name>
    <dbReference type="NCBI Taxonomy" id="332591"/>
    <lineage>
        <taxon>Bacteria</taxon>
        <taxon>Bacillati</taxon>
        <taxon>Actinomycetota</taxon>
        <taxon>Actinomycetes</taxon>
        <taxon>Kitasatosporales</taxon>
        <taxon>Streptomycetaceae</taxon>
        <taxon>Streptomyces</taxon>
    </lineage>
</organism>
<gene>
    <name evidence="1" type="ORF">GCM10010449_47450</name>
</gene>
<accession>A0ABP6MMX6</accession>
<comment type="caution">
    <text evidence="1">The sequence shown here is derived from an EMBL/GenBank/DDBJ whole genome shotgun (WGS) entry which is preliminary data.</text>
</comment>
<dbReference type="Proteomes" id="UP001501637">
    <property type="component" value="Unassembled WGS sequence"/>
</dbReference>
<reference evidence="2" key="1">
    <citation type="journal article" date="2019" name="Int. J. Syst. Evol. Microbiol.">
        <title>The Global Catalogue of Microorganisms (GCM) 10K type strain sequencing project: providing services to taxonomists for standard genome sequencing and annotation.</title>
        <authorList>
            <consortium name="The Broad Institute Genomics Platform"/>
            <consortium name="The Broad Institute Genome Sequencing Center for Infectious Disease"/>
            <person name="Wu L."/>
            <person name="Ma J."/>
        </authorList>
    </citation>
    <scope>NUCLEOTIDE SEQUENCE [LARGE SCALE GENOMIC DNA]</scope>
    <source>
        <strain evidence="2">JCM 9092</strain>
    </source>
</reference>
<protein>
    <submittedName>
        <fullName evidence="1">Uncharacterized protein</fullName>
    </submittedName>
</protein>